<keyword evidence="2" id="KW-0472">Membrane</keyword>
<dbReference type="Pfam" id="PF22575">
    <property type="entry name" value="Vir1p"/>
    <property type="match status" value="3"/>
</dbReference>
<dbReference type="OrthoDB" id="4069217at2759"/>
<keyword evidence="2" id="KW-1133">Transmembrane helix</keyword>
<keyword evidence="2" id="KW-0812">Transmembrane</keyword>
<dbReference type="Proteomes" id="UP000750334">
    <property type="component" value="Unassembled WGS sequence"/>
</dbReference>
<dbReference type="AlphaFoldDB" id="A0A9P7B7C2"/>
<dbReference type="InterPro" id="IPR054776">
    <property type="entry name" value="VIR1_yeast"/>
</dbReference>
<protein>
    <submittedName>
        <fullName evidence="3">Uncharacterized protein</fullName>
    </submittedName>
</protein>
<comment type="caution">
    <text evidence="3">The sequence shown here is derived from an EMBL/GenBank/DDBJ whole genome shotgun (WGS) entry which is preliminary data.</text>
</comment>
<keyword evidence="4" id="KW-1185">Reference proteome</keyword>
<feature type="region of interest" description="Disordered" evidence="1">
    <location>
        <begin position="708"/>
        <end position="737"/>
    </location>
</feature>
<evidence type="ECO:0000313" key="4">
    <source>
        <dbReference type="Proteomes" id="UP000750334"/>
    </source>
</evidence>
<proteinExistence type="predicted"/>
<evidence type="ECO:0000313" key="3">
    <source>
        <dbReference type="EMBL" id="KAG0662296.1"/>
    </source>
</evidence>
<organism evidence="3 4">
    <name type="scientific">Maudiozyma exigua</name>
    <name type="common">Yeast</name>
    <name type="synonym">Kazachstania exigua</name>
    <dbReference type="NCBI Taxonomy" id="34358"/>
    <lineage>
        <taxon>Eukaryota</taxon>
        <taxon>Fungi</taxon>
        <taxon>Dikarya</taxon>
        <taxon>Ascomycota</taxon>
        <taxon>Saccharomycotina</taxon>
        <taxon>Saccharomycetes</taxon>
        <taxon>Saccharomycetales</taxon>
        <taxon>Saccharomycetaceae</taxon>
        <taxon>Maudiozyma</taxon>
    </lineage>
</organism>
<feature type="compositionally biased region" description="Polar residues" evidence="1">
    <location>
        <begin position="724"/>
        <end position="737"/>
    </location>
</feature>
<sequence length="778" mass="90443">MSADLTDDRIEELVNLFHVSLLNFNNNLSNNDKINNLTAIIELLRLMTNDKRFHIHLQNKNSNNIDIFEIIWSIDDDTIINYNLKLFYTLILFAFNSIFNYLTLFQYENINNWLHYIKINDMTSLSNDKQLSYFDFINFIDSFDIMITPNTLNYILLKDNNKTNSINYYSNLLKSNWIPTYLQQKKSQQQLQINDLSKILTNPIKLDLTIINDTKLLQLIQLNNSYINKFLSIKMLQNYKWFNNTSKKFIINAVFSDKNYNINDINFNIQVMMEILDHSNLNLLKEDKLCFLLFISLNNLKFIDLSIIHKELTNMGSTQTFAALLNMIQFIISRTLLSKQYNTILPDWFENSIIPQIPPISKSLFTFQDQKEKIVGSYNVTDNNITLLYWSLLNIMTINNKILTTYSKWNLNPLKIATKNNDSLKHLLSNNYMNLYNITTMTTLILSQSIIQNSLSTMKQLNFGKSLFMKSIKIFENLINLHGNIALFHIIKFANKISLQNLSLQKNCIILLNHLFFHNIDDSNMIMDHYNQNKLSQVALKEYIMRWNDGSEIYSKFFKQLLKSSQPSVINKTITIQDLFKYLPKEQQDEYTNLSSNNNNNNNIIRTIEPQPQKNIKSYINTNKFNAYNSTTFVPSTTNSITNNYLFATPPNTIQHQMANNTNIYNNSFNGMNSIHEDNNELGIHHSTDTFSAFNSPFTLPSNKTTEMLNSTPKTPNSTSTNNIQSPWNQSSAVTPNHTMSGSKIVNTGKNYILGGHNRVKNNSRAQSIHIDQFQDDI</sequence>
<feature type="compositionally biased region" description="Low complexity" evidence="1">
    <location>
        <begin position="710"/>
        <end position="723"/>
    </location>
</feature>
<evidence type="ECO:0000256" key="2">
    <source>
        <dbReference type="SAM" id="Phobius"/>
    </source>
</evidence>
<feature type="transmembrane region" description="Helical" evidence="2">
    <location>
        <begin position="86"/>
        <end position="107"/>
    </location>
</feature>
<gene>
    <name evidence="3" type="ORF">C6P45_001114</name>
</gene>
<dbReference type="GO" id="GO:0045944">
    <property type="term" value="P:positive regulation of transcription by RNA polymerase II"/>
    <property type="evidence" value="ECO:0007669"/>
    <property type="project" value="InterPro"/>
</dbReference>
<dbReference type="EMBL" id="PUHR01000147">
    <property type="protein sequence ID" value="KAG0662296.1"/>
    <property type="molecule type" value="Genomic_DNA"/>
</dbReference>
<evidence type="ECO:0000256" key="1">
    <source>
        <dbReference type="SAM" id="MobiDB-lite"/>
    </source>
</evidence>
<name>A0A9P7B7C2_MAUEX</name>
<reference evidence="3 4" key="1">
    <citation type="submission" date="2020-11" db="EMBL/GenBank/DDBJ databases">
        <title>Kefir isolates.</title>
        <authorList>
            <person name="Marcisauskas S."/>
            <person name="Kim Y."/>
            <person name="Blasche S."/>
        </authorList>
    </citation>
    <scope>NUCLEOTIDE SEQUENCE [LARGE SCALE GENOMIC DNA]</scope>
    <source>
        <strain evidence="3 4">OG2</strain>
    </source>
</reference>
<dbReference type="GO" id="GO:0051321">
    <property type="term" value="P:meiotic cell cycle"/>
    <property type="evidence" value="ECO:0007669"/>
    <property type="project" value="InterPro"/>
</dbReference>
<accession>A0A9P7B7C2</accession>